<sequence>MFANRTATMALEELAYA</sequence>
<dbReference type="Proteomes" id="UP000663869">
    <property type="component" value="Unassembled WGS sequence"/>
</dbReference>
<feature type="non-terminal residue" evidence="1">
    <location>
        <position position="1"/>
    </location>
</feature>
<dbReference type="EMBL" id="CAJNYU010003614">
    <property type="protein sequence ID" value="CAF3685840.1"/>
    <property type="molecule type" value="Genomic_DNA"/>
</dbReference>
<organism evidence="1 2">
    <name type="scientific">Rotaria socialis</name>
    <dbReference type="NCBI Taxonomy" id="392032"/>
    <lineage>
        <taxon>Eukaryota</taxon>
        <taxon>Metazoa</taxon>
        <taxon>Spiralia</taxon>
        <taxon>Gnathifera</taxon>
        <taxon>Rotifera</taxon>
        <taxon>Eurotatoria</taxon>
        <taxon>Bdelloidea</taxon>
        <taxon>Philodinida</taxon>
        <taxon>Philodinidae</taxon>
        <taxon>Rotaria</taxon>
    </lineage>
</organism>
<accession>A0A818TNX5</accession>
<feature type="non-terminal residue" evidence="1">
    <location>
        <position position="17"/>
    </location>
</feature>
<dbReference type="AlphaFoldDB" id="A0A818TNX5"/>
<comment type="caution">
    <text evidence="1">The sequence shown here is derived from an EMBL/GenBank/DDBJ whole genome shotgun (WGS) entry which is preliminary data.</text>
</comment>
<proteinExistence type="predicted"/>
<name>A0A818TNX5_9BILA</name>
<evidence type="ECO:0000313" key="1">
    <source>
        <dbReference type="EMBL" id="CAF3685840.1"/>
    </source>
</evidence>
<gene>
    <name evidence="1" type="ORF">FME351_LOCUS26696</name>
</gene>
<evidence type="ECO:0000313" key="2">
    <source>
        <dbReference type="Proteomes" id="UP000663869"/>
    </source>
</evidence>
<reference evidence="1" key="1">
    <citation type="submission" date="2021-02" db="EMBL/GenBank/DDBJ databases">
        <authorList>
            <person name="Nowell W R."/>
        </authorList>
    </citation>
    <scope>NUCLEOTIDE SEQUENCE</scope>
</reference>
<protein>
    <submittedName>
        <fullName evidence="1">Uncharacterized protein</fullName>
    </submittedName>
</protein>